<evidence type="ECO:0000313" key="3">
    <source>
        <dbReference type="Proteomes" id="UP001066276"/>
    </source>
</evidence>
<name>A0AAV7VIH6_PLEWA</name>
<accession>A0AAV7VIH6</accession>
<sequence>MGVLQIYRETVVRLRRGELYNAELMDVSPDEDLSAGIMQLLVLIQVSATVTVEELFSLSRSDRRIYRTSKYRGDTLWGRVYPENSPRQLRGYRDPKWRPQQSSEPVAAAARGQEDTRISWREAIEEYAALVGTAALHFGAEIARKTPPSILRLQRHKMAAAMEQGTSYSRSPLLRGYEGPAEVWHVAGLHRVPNLFRVLLAVGLSGALERERTVERLRRCRRT</sequence>
<feature type="region of interest" description="Disordered" evidence="1">
    <location>
        <begin position="88"/>
        <end position="113"/>
    </location>
</feature>
<dbReference type="Proteomes" id="UP001066276">
    <property type="component" value="Chromosome 2_1"/>
</dbReference>
<gene>
    <name evidence="2" type="ORF">NDU88_005262</name>
</gene>
<reference evidence="2" key="1">
    <citation type="journal article" date="2022" name="bioRxiv">
        <title>Sequencing and chromosome-scale assembly of the giantPleurodeles waltlgenome.</title>
        <authorList>
            <person name="Brown T."/>
            <person name="Elewa A."/>
            <person name="Iarovenko S."/>
            <person name="Subramanian E."/>
            <person name="Araus A.J."/>
            <person name="Petzold A."/>
            <person name="Susuki M."/>
            <person name="Suzuki K.-i.T."/>
            <person name="Hayashi T."/>
            <person name="Toyoda A."/>
            <person name="Oliveira C."/>
            <person name="Osipova E."/>
            <person name="Leigh N.D."/>
            <person name="Simon A."/>
            <person name="Yun M.H."/>
        </authorList>
    </citation>
    <scope>NUCLEOTIDE SEQUENCE</scope>
    <source>
        <strain evidence="2">20211129_DDA</strain>
        <tissue evidence="2">Liver</tissue>
    </source>
</reference>
<evidence type="ECO:0000313" key="2">
    <source>
        <dbReference type="EMBL" id="KAJ1201453.1"/>
    </source>
</evidence>
<keyword evidence="3" id="KW-1185">Reference proteome</keyword>
<organism evidence="2 3">
    <name type="scientific">Pleurodeles waltl</name>
    <name type="common">Iberian ribbed newt</name>
    <dbReference type="NCBI Taxonomy" id="8319"/>
    <lineage>
        <taxon>Eukaryota</taxon>
        <taxon>Metazoa</taxon>
        <taxon>Chordata</taxon>
        <taxon>Craniata</taxon>
        <taxon>Vertebrata</taxon>
        <taxon>Euteleostomi</taxon>
        <taxon>Amphibia</taxon>
        <taxon>Batrachia</taxon>
        <taxon>Caudata</taxon>
        <taxon>Salamandroidea</taxon>
        <taxon>Salamandridae</taxon>
        <taxon>Pleurodelinae</taxon>
        <taxon>Pleurodeles</taxon>
    </lineage>
</organism>
<protein>
    <submittedName>
        <fullName evidence="2">Uncharacterized protein</fullName>
    </submittedName>
</protein>
<comment type="caution">
    <text evidence="2">The sequence shown here is derived from an EMBL/GenBank/DDBJ whole genome shotgun (WGS) entry which is preliminary data.</text>
</comment>
<dbReference type="EMBL" id="JANPWB010000003">
    <property type="protein sequence ID" value="KAJ1201453.1"/>
    <property type="molecule type" value="Genomic_DNA"/>
</dbReference>
<evidence type="ECO:0000256" key="1">
    <source>
        <dbReference type="SAM" id="MobiDB-lite"/>
    </source>
</evidence>
<dbReference type="AlphaFoldDB" id="A0AAV7VIH6"/>
<proteinExistence type="predicted"/>